<dbReference type="AlphaFoldDB" id="A0A2S8R7I4"/>
<accession>A0A2S8R7I4</accession>
<protein>
    <submittedName>
        <fullName evidence="2">Phosphatidylserine synthase</fullName>
    </submittedName>
</protein>
<dbReference type="GO" id="GO:0008654">
    <property type="term" value="P:phospholipid biosynthetic process"/>
    <property type="evidence" value="ECO:0007669"/>
    <property type="project" value="InterPro"/>
</dbReference>
<feature type="transmembrane region" description="Helical" evidence="1">
    <location>
        <begin position="72"/>
        <end position="91"/>
    </location>
</feature>
<dbReference type="Gene3D" id="1.20.120.1760">
    <property type="match status" value="1"/>
</dbReference>
<dbReference type="Proteomes" id="UP000239720">
    <property type="component" value="Unassembled WGS sequence"/>
</dbReference>
<gene>
    <name evidence="2" type="ORF">B9R14_02550</name>
</gene>
<reference evidence="2 3" key="1">
    <citation type="journal article" date="2018" name="Syst. Appl. Microbiol.">
        <title>Characterization and high-quality draft genome sequence of Herbivorax saccincola A7, an anaerobic, alkaliphilic, thermophilic, cellulolytic, and xylanolytic bacterium.</title>
        <authorList>
            <person name="Aikawa S."/>
            <person name="Baramee S."/>
            <person name="Sermsathanaswadi J."/>
            <person name="Thianheng P."/>
            <person name="Tachaapaikoon C."/>
            <person name="Shikata A."/>
            <person name="Waeonukul R."/>
            <person name="Pason P."/>
            <person name="Ratanakhanokchai K."/>
            <person name="Kosugi A."/>
        </authorList>
    </citation>
    <scope>NUCLEOTIDE SEQUENCE [LARGE SCALE GENOMIC DNA]</scope>
    <source>
        <strain evidence="2 3">A7</strain>
    </source>
</reference>
<dbReference type="EMBL" id="NEMB01000003">
    <property type="protein sequence ID" value="PQQ65757.1"/>
    <property type="molecule type" value="Genomic_DNA"/>
</dbReference>
<dbReference type="InterPro" id="IPR043130">
    <property type="entry name" value="CDP-OH_PTrfase_TM_dom"/>
</dbReference>
<evidence type="ECO:0000256" key="1">
    <source>
        <dbReference type="SAM" id="Phobius"/>
    </source>
</evidence>
<feature type="transmembrane region" description="Helical" evidence="1">
    <location>
        <begin position="34"/>
        <end position="52"/>
    </location>
</feature>
<keyword evidence="1" id="KW-1133">Transmembrane helix</keyword>
<dbReference type="Pfam" id="PF01066">
    <property type="entry name" value="CDP-OH_P_transf"/>
    <property type="match status" value="1"/>
</dbReference>
<evidence type="ECO:0000313" key="3">
    <source>
        <dbReference type="Proteomes" id="UP000239720"/>
    </source>
</evidence>
<dbReference type="GO" id="GO:0016020">
    <property type="term" value="C:membrane"/>
    <property type="evidence" value="ECO:0007669"/>
    <property type="project" value="InterPro"/>
</dbReference>
<feature type="transmembrane region" description="Helical" evidence="1">
    <location>
        <begin position="129"/>
        <end position="152"/>
    </location>
</feature>
<keyword evidence="1" id="KW-0812">Transmembrane</keyword>
<dbReference type="GO" id="GO:0016780">
    <property type="term" value="F:phosphotransferase activity, for other substituted phosphate groups"/>
    <property type="evidence" value="ECO:0007669"/>
    <property type="project" value="InterPro"/>
</dbReference>
<organism evidence="2 3">
    <name type="scientific">Acetivibrio saccincola</name>
    <dbReference type="NCBI Taxonomy" id="1677857"/>
    <lineage>
        <taxon>Bacteria</taxon>
        <taxon>Bacillati</taxon>
        <taxon>Bacillota</taxon>
        <taxon>Clostridia</taxon>
        <taxon>Eubacteriales</taxon>
        <taxon>Oscillospiraceae</taxon>
        <taxon>Acetivibrio</taxon>
    </lineage>
</organism>
<feature type="transmembrane region" description="Helical" evidence="1">
    <location>
        <begin position="97"/>
        <end position="117"/>
    </location>
</feature>
<feature type="transmembrane region" description="Helical" evidence="1">
    <location>
        <begin position="183"/>
        <end position="202"/>
    </location>
</feature>
<feature type="transmembrane region" description="Helical" evidence="1">
    <location>
        <begin position="9"/>
        <end position="28"/>
    </location>
</feature>
<feature type="transmembrane region" description="Helical" evidence="1">
    <location>
        <begin position="158"/>
        <end position="176"/>
    </location>
</feature>
<dbReference type="OrthoDB" id="9777147at2"/>
<keyword evidence="1" id="KW-0472">Membrane</keyword>
<evidence type="ECO:0000313" key="2">
    <source>
        <dbReference type="EMBL" id="PQQ65757.1"/>
    </source>
</evidence>
<name>A0A2S8R7I4_9FIRM</name>
<proteinExistence type="predicted"/>
<dbReference type="InterPro" id="IPR000462">
    <property type="entry name" value="CDP-OH_P_trans"/>
</dbReference>
<dbReference type="RefSeq" id="WP_105367542.1">
    <property type="nucleotide sequence ID" value="NZ_DAONOL010000002.1"/>
</dbReference>
<comment type="caution">
    <text evidence="2">The sequence shown here is derived from an EMBL/GenBank/DDBJ whole genome shotgun (WGS) entry which is preliminary data.</text>
</comment>
<sequence length="204" mass="22707">MFIGKYNKSVILTYIGIAAAVLGIYFSFVKNIRYTLLCLIICGVCDLFDGAVARKCKRTEEEKLFGIEIDSLADIMNFVALPIAIFCGMGLTSLYNIIIYVVYALAAVTRLAYFNVNAKKSGTETPLKYYTGLPVTFSALIFTIFWFLNFYISEEFFNVVYSLLMLVVALLFVLKIKVPKPKGAAYVVFALIAVAVSCFIIFSG</sequence>